<feature type="signal peptide" evidence="3">
    <location>
        <begin position="1"/>
        <end position="28"/>
    </location>
</feature>
<dbReference type="Proteomes" id="UP000249646">
    <property type="component" value="Unassembled WGS sequence"/>
</dbReference>
<dbReference type="PROSITE" id="PS51257">
    <property type="entry name" value="PROKAR_LIPOPROTEIN"/>
    <property type="match status" value="1"/>
</dbReference>
<protein>
    <submittedName>
        <fullName evidence="4">GDSL-like Lipase/Acylhydrolase</fullName>
    </submittedName>
</protein>
<dbReference type="OrthoDB" id="400339at2"/>
<dbReference type="GO" id="GO:0016787">
    <property type="term" value="F:hydrolase activity"/>
    <property type="evidence" value="ECO:0007669"/>
    <property type="project" value="UniProtKB-KW"/>
</dbReference>
<evidence type="ECO:0000313" key="5">
    <source>
        <dbReference type="Proteomes" id="UP000249646"/>
    </source>
</evidence>
<organism evidence="4 5">
    <name type="scientific">Metamycoplasma auris</name>
    <dbReference type="NCBI Taxonomy" id="51363"/>
    <lineage>
        <taxon>Bacteria</taxon>
        <taxon>Bacillati</taxon>
        <taxon>Mycoplasmatota</taxon>
        <taxon>Mycoplasmoidales</taxon>
        <taxon>Metamycoplasmataceae</taxon>
        <taxon>Metamycoplasma</taxon>
    </lineage>
</organism>
<name>A0A2W7G3T3_9BACT</name>
<accession>A0A2W7G3T3</accession>
<keyword evidence="1" id="KW-0175">Coiled coil</keyword>
<evidence type="ECO:0000256" key="1">
    <source>
        <dbReference type="SAM" id="Coils"/>
    </source>
</evidence>
<evidence type="ECO:0000313" key="4">
    <source>
        <dbReference type="EMBL" id="PZW00614.1"/>
    </source>
</evidence>
<evidence type="ECO:0000256" key="2">
    <source>
        <dbReference type="SAM" id="MobiDB-lite"/>
    </source>
</evidence>
<evidence type="ECO:0000256" key="3">
    <source>
        <dbReference type="SAM" id="SignalP"/>
    </source>
</evidence>
<comment type="caution">
    <text evidence="4">The sequence shown here is derived from an EMBL/GenBank/DDBJ whole genome shotgun (WGS) entry which is preliminary data.</text>
</comment>
<reference evidence="4 5" key="1">
    <citation type="submission" date="2018-06" db="EMBL/GenBank/DDBJ databases">
        <title>Genomic Encyclopedia of Archaeal and Bacterial Type Strains, Phase II (KMG-II): from individual species to whole genera.</title>
        <authorList>
            <person name="Goeker M."/>
        </authorList>
    </citation>
    <scope>NUCLEOTIDE SEQUENCE [LARGE SCALE GENOMIC DNA]</scope>
    <source>
        <strain evidence="4 5">ATCC 51348</strain>
    </source>
</reference>
<keyword evidence="4" id="KW-0378">Hydrolase</keyword>
<dbReference type="SUPFAM" id="SSF48371">
    <property type="entry name" value="ARM repeat"/>
    <property type="match status" value="1"/>
</dbReference>
<dbReference type="InterPro" id="IPR036514">
    <property type="entry name" value="SGNH_hydro_sf"/>
</dbReference>
<feature type="chain" id="PRO_5016109431" evidence="3">
    <location>
        <begin position="29"/>
        <end position="1876"/>
    </location>
</feature>
<dbReference type="InterPro" id="IPR016024">
    <property type="entry name" value="ARM-type_fold"/>
</dbReference>
<dbReference type="RefSeq" id="WP_111518462.1">
    <property type="nucleotide sequence ID" value="NZ_QKUB01000003.1"/>
</dbReference>
<dbReference type="EMBL" id="QKUB01000003">
    <property type="protein sequence ID" value="PZW00614.1"/>
    <property type="molecule type" value="Genomic_DNA"/>
</dbReference>
<dbReference type="SUPFAM" id="SSF52266">
    <property type="entry name" value="SGNH hydrolase"/>
    <property type="match status" value="1"/>
</dbReference>
<keyword evidence="3" id="KW-0732">Signal</keyword>
<feature type="coiled-coil region" evidence="1">
    <location>
        <begin position="190"/>
        <end position="235"/>
    </location>
</feature>
<dbReference type="Gene3D" id="3.40.50.1110">
    <property type="entry name" value="SGNH hydrolase"/>
    <property type="match status" value="1"/>
</dbReference>
<feature type="region of interest" description="Disordered" evidence="2">
    <location>
        <begin position="1320"/>
        <end position="1344"/>
    </location>
</feature>
<gene>
    <name evidence="4" type="ORF">BCF89_10373</name>
</gene>
<sequence>MKVTKMIRKVGAIAISTSLILTIPLISASCKNEDKKEQHDDPNTKNNTQKPLKGEVKYLAIGDDYALGHNNAKNAQIKNHLDPKSNQVLGVSYASYLANAIISLKDESTFLKEYNNFGLINSNIEDWLYLLDLNNNKTDLHFERTKKVNQNLGAINANLSKNELIKDLKNANLLSISLGFNDLFNKEELLNLLFNQIDDSKELLKKLDEKIEKRLKSIETNYLKLIDEIKKVNQTININLTGYLVPFLHLQKTENNKDIAKFLKQTTNKLNEIISKIAKEKEVNFYSFVNEELIISNITDFSLDFLSFLPSKNAYKKLAQDIFAKMAISKEKYNLLFSSANKSDHKVALLFSKLPETIKATIFGINDSSNGAYNMRYTFENFDQNQEIINSEKSGSSIESLLVEHSINLDSMKKSEIKDLLIGLFGVVGFNNKDFYSLIEKLLENENELELLKKLIKQILGSETFKLLLKKSNAKILELIEKQSHHNTSLEQIRNQGANALDDKSIVFNLIKDILNDKFLENKEILTFLKTNLPKIIRSIFGNTLINKLFIGPLKQIFFNKVDKNLLDNEINKIIDQISTNLLDKSKRNKYFAKNDFSLFVKELLIDIEEKHINLYALVLDSIRKNSSLFDKVVVEILNSLDELYKIKHQNKVDDVKYFIKSLLESVGLNKLKNKDEWSYGIFKFLIESIVLNNENNKQEITKKFLTNLALNNNDGINQGNKLFFKLISFIPSKIQNFNKEKYVSGMVYLTSSMIDVEKFLEPDKITDFISNKDAFLDFIKNISNKKTNKDLTEQGKENIKKFISVVIDDGLDNNFAKLILEKFTNFSIIMPLTNLIKANNLEKDLLELNKKFKTIEELVNSWYKGVYESALSKEVVNKIKNTINDIVFDEKQIYNKENPIKFLLSVLENAEQNGMFGIIEEISNQLGKKEENYSVFVDLITVYLKKKFAIEINGDDKKKILSTISKFFKEFPKLGIFKTIKKNFVDLVKEVKKQNVNDLNQLGQAFKNNLSRLTNSIFDNDNIEELLGFIVGNDDKEKKNNVIVQLLQLVLSKVNDKNKDTIKKEIGNLLNKLIDMPNFKNLLTNQIENISNLILKEDSSATKFASLTKKKLEKLLLDDELKLKELITKLVDSVFEIKNNEGDLKDLDSIAKWVSKLLKENKNIFEEKIQVLLKELIEDKDYLKELIKFVLGVVGKKFSFDSMSDQIDDIAEFLARSISNLNKNNGLSELISKLLSSIIENGIFNNGFDSTKIKDSVLLALKKFDYKGTFTVDFFKKAAEAVFDKNIKKEQFTKELTSLYKYLSTNIPKLISNLKSANLSPSAPANDSGRGDSSNGNTNTNDESQKQLFDSLEQLIVNSLKGLNGALKDDSYKDIRESTISTISTIINGQVSNAIKNIKSDLLSANKLVPIIEAFFNNQYFQSLIKNVIEEFLTKNEIKKDKVADILNEILEKVSEKINNEVPTLIKSLANDNKLMESIAASLIDFLGLKSTTKEDKKFLADLLKKILNELANKDYLKTKIIKRTTHHLTEYSKQFNIQEPFKWILEAIEKIKSGFSLSDLNILGDLVGDNKPINGENLVKLINLLFGKSDLNDSLLYKALRNINMNSDKDKRTNMKTLNDAVGNAISGLFSFGRGSNSNGDSDPYNMTPSLDVLKFADDIFRLIYGEFSKKTKDKNGFKDKSQTDEWKAVYRLKVAIDFMVFEMFGRETEMNNRDNWGTINLYKGKRAILWELQEGTNLKWIPGVGNKFSGMGGYFKDLHERRQFTNYLKDESGGFLGFFKTYTYYEESNYGPESITYIITSSGYNDSESSSQLKDFKYIVDEKEQNKRISKKEYILLTLKEGGYGKFMKLNNKKSESKWSDLNQLGINDFFSD</sequence>
<keyword evidence="5" id="KW-1185">Reference proteome</keyword>
<proteinExistence type="predicted"/>